<gene>
    <name evidence="11" type="ORF">EPZ47_08490</name>
</gene>
<dbReference type="Pfam" id="PF17836">
    <property type="entry name" value="PglD_N"/>
    <property type="match status" value="1"/>
</dbReference>
<dbReference type="KEGG" id="pvk:EPZ47_08490"/>
<dbReference type="GO" id="GO:0016746">
    <property type="term" value="F:acyltransferase activity"/>
    <property type="evidence" value="ECO:0007669"/>
    <property type="project" value="UniProtKB-KW"/>
</dbReference>
<name>A0A4P7PDT2_9PSED</name>
<evidence type="ECO:0000256" key="6">
    <source>
        <dbReference type="ARBA" id="ARBA00023098"/>
    </source>
</evidence>
<dbReference type="OrthoDB" id="9794407at2"/>
<dbReference type="PANTHER" id="PTHR43300">
    <property type="entry name" value="ACETYLTRANSFERASE"/>
    <property type="match status" value="1"/>
</dbReference>
<dbReference type="NCBIfam" id="TIGR03570">
    <property type="entry name" value="NeuD_NnaD"/>
    <property type="match status" value="1"/>
</dbReference>
<dbReference type="CDD" id="cd03360">
    <property type="entry name" value="LbH_AT_putative"/>
    <property type="match status" value="1"/>
</dbReference>
<evidence type="ECO:0000256" key="7">
    <source>
        <dbReference type="ARBA" id="ARBA00023315"/>
    </source>
</evidence>
<evidence type="ECO:0000256" key="4">
    <source>
        <dbReference type="ARBA" id="ARBA00022679"/>
    </source>
</evidence>
<dbReference type="GO" id="GO:0009245">
    <property type="term" value="P:lipid A biosynthetic process"/>
    <property type="evidence" value="ECO:0007669"/>
    <property type="project" value="UniProtKB-KW"/>
</dbReference>
<accession>A0A4P7PDT2</accession>
<dbReference type="Gene3D" id="3.40.50.20">
    <property type="match status" value="1"/>
</dbReference>
<feature type="active site" description="Proton acceptor" evidence="8">
    <location>
        <position position="149"/>
    </location>
</feature>
<keyword evidence="4 11" id="KW-0808">Transferase</keyword>
<evidence type="ECO:0000313" key="12">
    <source>
        <dbReference type="Proteomes" id="UP000296468"/>
    </source>
</evidence>
<evidence type="ECO:0000256" key="5">
    <source>
        <dbReference type="ARBA" id="ARBA00022737"/>
    </source>
</evidence>
<feature type="site" description="Increases basicity of active site His" evidence="8">
    <location>
        <position position="150"/>
    </location>
</feature>
<dbReference type="InterPro" id="IPR050179">
    <property type="entry name" value="Trans_hexapeptide_repeat"/>
</dbReference>
<keyword evidence="3" id="KW-0441">Lipid A biosynthesis</keyword>
<dbReference type="PANTHER" id="PTHR43300:SF7">
    <property type="entry name" value="UDP-N-ACETYLBACILLOSAMINE N-ACETYLTRANSFERASE"/>
    <property type="match status" value="1"/>
</dbReference>
<feature type="binding site" evidence="9">
    <location>
        <position position="79"/>
    </location>
    <ligand>
        <name>substrate</name>
    </ligand>
</feature>
<evidence type="ECO:0000256" key="8">
    <source>
        <dbReference type="PIRSR" id="PIRSR620019-1"/>
    </source>
</evidence>
<keyword evidence="6" id="KW-0443">Lipid metabolism</keyword>
<keyword evidence="7" id="KW-0012">Acyltransferase</keyword>
<feature type="binding site" evidence="9">
    <location>
        <position position="158"/>
    </location>
    <ligand>
        <name>acetyl-CoA</name>
        <dbReference type="ChEBI" id="CHEBI:57288"/>
    </ligand>
</feature>
<dbReference type="EMBL" id="CP035088">
    <property type="protein sequence ID" value="QBZ88747.1"/>
    <property type="molecule type" value="Genomic_DNA"/>
</dbReference>
<dbReference type="InterPro" id="IPR020019">
    <property type="entry name" value="AcTrfase_PglD-like"/>
</dbReference>
<dbReference type="PROSITE" id="PS00101">
    <property type="entry name" value="HEXAPEP_TRANSFERASES"/>
    <property type="match status" value="1"/>
</dbReference>
<dbReference type="GO" id="GO:0016020">
    <property type="term" value="C:membrane"/>
    <property type="evidence" value="ECO:0007669"/>
    <property type="project" value="GOC"/>
</dbReference>
<dbReference type="Proteomes" id="UP000296468">
    <property type="component" value="Chromosome"/>
</dbReference>
<keyword evidence="2" id="KW-0444">Lipid biosynthesis</keyword>
<keyword evidence="5" id="KW-0677">Repeat</keyword>
<dbReference type="InterPro" id="IPR011004">
    <property type="entry name" value="Trimer_LpxA-like_sf"/>
</dbReference>
<comment type="similarity">
    <text evidence="1">Belongs to the transferase hexapeptide repeat family.</text>
</comment>
<evidence type="ECO:0000256" key="1">
    <source>
        <dbReference type="ARBA" id="ARBA00007274"/>
    </source>
</evidence>
<reference evidence="11 12" key="1">
    <citation type="journal article" date="2019" name="Front. Microbiol.">
        <title>In silico and Genetic Analyses of Cyclic Lipopeptide Synthetic Gene Clusters in Pseudomonas sp. 11K1.</title>
        <authorList>
            <person name="Zhao H."/>
            <person name="Liu Y.P."/>
            <person name="Zhang L.Q."/>
        </authorList>
    </citation>
    <scope>NUCLEOTIDE SEQUENCE [LARGE SCALE GENOMIC DNA]</scope>
    <source>
        <strain evidence="11 12">11K1</strain>
    </source>
</reference>
<dbReference type="SUPFAM" id="SSF51161">
    <property type="entry name" value="Trimeric LpxA-like enzymes"/>
    <property type="match status" value="1"/>
</dbReference>
<dbReference type="Pfam" id="PF14602">
    <property type="entry name" value="Hexapep_2"/>
    <property type="match status" value="1"/>
</dbReference>
<evidence type="ECO:0000313" key="11">
    <source>
        <dbReference type="EMBL" id="QBZ88747.1"/>
    </source>
</evidence>
<sequence>MTLSGYGFSSPPLIVLGAGGHAKVVVALLRALGADVKGVCDPGLVSTSITSWRGLEVLGGDEVLQRHDAGSVALVNGLGQVVGSSRRKDMFLELKARGYQFPSLVHPTAWVDPSVELGEGVQVMAGAVIQPDVTIGEDTIINTGSRIDHDCIIDRHVHVAPGAVLCGAVRVASDVFIGAGSTIIQGLSVGQGAIVGAGVTVIRDLQARRVVVSSPVRIHESKYPIQPKKS</sequence>
<dbReference type="RefSeq" id="WP_135844372.1">
    <property type="nucleotide sequence ID" value="NZ_CP035088.1"/>
</dbReference>
<feature type="domain" description="PglD N-terminal" evidence="10">
    <location>
        <begin position="13"/>
        <end position="62"/>
    </location>
</feature>
<organism evidence="11 12">
    <name type="scientific">Pseudomonas viciae</name>
    <dbReference type="NCBI Taxonomy" id="2505979"/>
    <lineage>
        <taxon>Bacteria</taxon>
        <taxon>Pseudomonadati</taxon>
        <taxon>Pseudomonadota</taxon>
        <taxon>Gammaproteobacteria</taxon>
        <taxon>Pseudomonadales</taxon>
        <taxon>Pseudomonadaceae</taxon>
        <taxon>Pseudomonas</taxon>
    </lineage>
</organism>
<dbReference type="InterPro" id="IPR041561">
    <property type="entry name" value="PglD_N"/>
</dbReference>
<evidence type="ECO:0000259" key="10">
    <source>
        <dbReference type="Pfam" id="PF17836"/>
    </source>
</evidence>
<dbReference type="InterPro" id="IPR018357">
    <property type="entry name" value="Hexapep_transf_CS"/>
</dbReference>
<dbReference type="InterPro" id="IPR001451">
    <property type="entry name" value="Hexapep"/>
</dbReference>
<protein>
    <submittedName>
        <fullName evidence="11">Acetyltransferase</fullName>
    </submittedName>
</protein>
<proteinExistence type="inferred from homology"/>
<evidence type="ECO:0000256" key="3">
    <source>
        <dbReference type="ARBA" id="ARBA00022556"/>
    </source>
</evidence>
<evidence type="ECO:0000256" key="9">
    <source>
        <dbReference type="PIRSR" id="PIRSR620019-2"/>
    </source>
</evidence>
<dbReference type="Pfam" id="PF00132">
    <property type="entry name" value="Hexapep"/>
    <property type="match status" value="1"/>
</dbReference>
<dbReference type="AlphaFoldDB" id="A0A4P7PDT2"/>
<dbReference type="Gene3D" id="2.160.10.10">
    <property type="entry name" value="Hexapeptide repeat proteins"/>
    <property type="match status" value="1"/>
</dbReference>
<evidence type="ECO:0000256" key="2">
    <source>
        <dbReference type="ARBA" id="ARBA00022516"/>
    </source>
</evidence>